<sequence length="101" mass="11234">MEQHRLAANLLCHMTVINHNCCEVLCYGAVQPVLGKGWICFGLCLTLLLMLVQLLLAQWSDGTVLKHRTNEHRKTAASSHAQTTPGPFKGNINILYCSLFL</sequence>
<keyword evidence="3" id="KW-1185">Reference proteome</keyword>
<gene>
    <name evidence="2" type="ORF">ATANTOWER_001325</name>
</gene>
<proteinExistence type="predicted"/>
<keyword evidence="1" id="KW-0812">Transmembrane</keyword>
<keyword evidence="1" id="KW-1133">Transmembrane helix</keyword>
<dbReference type="Proteomes" id="UP001345963">
    <property type="component" value="Unassembled WGS sequence"/>
</dbReference>
<name>A0ABU7BW04_9TELE</name>
<protein>
    <submittedName>
        <fullName evidence="2">Uncharacterized protein</fullName>
    </submittedName>
</protein>
<dbReference type="EMBL" id="JAHUTI010069974">
    <property type="protein sequence ID" value="MED6254862.1"/>
    <property type="molecule type" value="Genomic_DNA"/>
</dbReference>
<accession>A0ABU7BW04</accession>
<keyword evidence="1" id="KW-0472">Membrane</keyword>
<organism evidence="2 3">
    <name type="scientific">Ataeniobius toweri</name>
    <dbReference type="NCBI Taxonomy" id="208326"/>
    <lineage>
        <taxon>Eukaryota</taxon>
        <taxon>Metazoa</taxon>
        <taxon>Chordata</taxon>
        <taxon>Craniata</taxon>
        <taxon>Vertebrata</taxon>
        <taxon>Euteleostomi</taxon>
        <taxon>Actinopterygii</taxon>
        <taxon>Neopterygii</taxon>
        <taxon>Teleostei</taxon>
        <taxon>Neoteleostei</taxon>
        <taxon>Acanthomorphata</taxon>
        <taxon>Ovalentaria</taxon>
        <taxon>Atherinomorphae</taxon>
        <taxon>Cyprinodontiformes</taxon>
        <taxon>Goodeidae</taxon>
        <taxon>Ataeniobius</taxon>
    </lineage>
</organism>
<comment type="caution">
    <text evidence="2">The sequence shown here is derived from an EMBL/GenBank/DDBJ whole genome shotgun (WGS) entry which is preliminary data.</text>
</comment>
<reference evidence="2 3" key="1">
    <citation type="submission" date="2021-07" db="EMBL/GenBank/DDBJ databases">
        <authorList>
            <person name="Palmer J.M."/>
        </authorList>
    </citation>
    <scope>NUCLEOTIDE SEQUENCE [LARGE SCALE GENOMIC DNA]</scope>
    <source>
        <strain evidence="2 3">AT_MEX2019</strain>
        <tissue evidence="2">Muscle</tissue>
    </source>
</reference>
<evidence type="ECO:0000313" key="2">
    <source>
        <dbReference type="EMBL" id="MED6254862.1"/>
    </source>
</evidence>
<evidence type="ECO:0000256" key="1">
    <source>
        <dbReference type="SAM" id="Phobius"/>
    </source>
</evidence>
<feature type="transmembrane region" description="Helical" evidence="1">
    <location>
        <begin position="35"/>
        <end position="56"/>
    </location>
</feature>
<evidence type="ECO:0000313" key="3">
    <source>
        <dbReference type="Proteomes" id="UP001345963"/>
    </source>
</evidence>